<dbReference type="InterPro" id="IPR011598">
    <property type="entry name" value="bHLH_dom"/>
</dbReference>
<sequence length="194" mass="22381">MKTFPSRPSSRKASFAKEATKRFKANQRERNRMHGLNDALDRLRRCVPLPQSFNVIVKCDQTVPQKLSKIETLRLAKNYIFVLSEALRRNRPFSYEDLMDALSNRLSQNTCNLLRTRLQLDDELKAALVEPRCTRDLCCCCRCDGSCSYGCCTTGMRIVKQTRISTPTQLYGYIDENCTCDVKSFNLPNIKDYQ</sequence>
<name>A0ABM1Y7Y8_AEDAL</name>
<dbReference type="SUPFAM" id="SSF47459">
    <property type="entry name" value="HLH, helix-loop-helix DNA-binding domain"/>
    <property type="match status" value="1"/>
</dbReference>
<dbReference type="PANTHER" id="PTHR19290:SF134">
    <property type="entry name" value="NEUROGENIC DIFFERENTIATION FACTOR 1"/>
    <property type="match status" value="1"/>
</dbReference>
<dbReference type="InterPro" id="IPR036638">
    <property type="entry name" value="HLH_DNA-bd_sf"/>
</dbReference>
<reference evidence="2" key="2">
    <citation type="submission" date="2025-05" db="UniProtKB">
        <authorList>
            <consortium name="EnsemblMetazoa"/>
        </authorList>
    </citation>
    <scope>IDENTIFICATION</scope>
    <source>
        <strain evidence="2">Foshan</strain>
    </source>
</reference>
<dbReference type="InterPro" id="IPR050359">
    <property type="entry name" value="bHLH_transcription_factors"/>
</dbReference>
<feature type="domain" description="BHLH" evidence="1">
    <location>
        <begin position="20"/>
        <end position="83"/>
    </location>
</feature>
<keyword evidence="3" id="KW-1185">Reference proteome</keyword>
<dbReference type="Proteomes" id="UP000069940">
    <property type="component" value="Unassembled WGS sequence"/>
</dbReference>
<dbReference type="GeneID" id="109413532"/>
<dbReference type="Gene3D" id="4.10.280.10">
    <property type="entry name" value="Helix-loop-helix DNA-binding domain"/>
    <property type="match status" value="1"/>
</dbReference>
<evidence type="ECO:0000259" key="1">
    <source>
        <dbReference type="PROSITE" id="PS50888"/>
    </source>
</evidence>
<dbReference type="SMART" id="SM00353">
    <property type="entry name" value="HLH"/>
    <property type="match status" value="1"/>
</dbReference>
<proteinExistence type="predicted"/>
<evidence type="ECO:0000313" key="2">
    <source>
        <dbReference type="EnsemblMetazoa" id="AALFPA23_006630.P8659"/>
    </source>
</evidence>
<dbReference type="Pfam" id="PF00010">
    <property type="entry name" value="HLH"/>
    <property type="match status" value="1"/>
</dbReference>
<organism evidence="2 3">
    <name type="scientific">Aedes albopictus</name>
    <name type="common">Asian tiger mosquito</name>
    <name type="synonym">Stegomyia albopicta</name>
    <dbReference type="NCBI Taxonomy" id="7160"/>
    <lineage>
        <taxon>Eukaryota</taxon>
        <taxon>Metazoa</taxon>
        <taxon>Ecdysozoa</taxon>
        <taxon>Arthropoda</taxon>
        <taxon>Hexapoda</taxon>
        <taxon>Insecta</taxon>
        <taxon>Pterygota</taxon>
        <taxon>Neoptera</taxon>
        <taxon>Endopterygota</taxon>
        <taxon>Diptera</taxon>
        <taxon>Nematocera</taxon>
        <taxon>Culicoidea</taxon>
        <taxon>Culicidae</taxon>
        <taxon>Culicinae</taxon>
        <taxon>Aedini</taxon>
        <taxon>Aedes</taxon>
        <taxon>Stegomyia</taxon>
    </lineage>
</organism>
<dbReference type="PANTHER" id="PTHR19290">
    <property type="entry name" value="BASIC HELIX-LOOP-HELIX PROTEIN NEUROGENIN-RELATED"/>
    <property type="match status" value="1"/>
</dbReference>
<reference evidence="3" key="1">
    <citation type="journal article" date="2015" name="Proc. Natl. Acad. Sci. U.S.A.">
        <title>Genome sequence of the Asian Tiger mosquito, Aedes albopictus, reveals insights into its biology, genetics, and evolution.</title>
        <authorList>
            <person name="Chen X.G."/>
            <person name="Jiang X."/>
            <person name="Gu J."/>
            <person name="Xu M."/>
            <person name="Wu Y."/>
            <person name="Deng Y."/>
            <person name="Zhang C."/>
            <person name="Bonizzoni M."/>
            <person name="Dermauw W."/>
            <person name="Vontas J."/>
            <person name="Armbruster P."/>
            <person name="Huang X."/>
            <person name="Yang Y."/>
            <person name="Zhang H."/>
            <person name="He W."/>
            <person name="Peng H."/>
            <person name="Liu Y."/>
            <person name="Wu K."/>
            <person name="Chen J."/>
            <person name="Lirakis M."/>
            <person name="Topalis P."/>
            <person name="Van Leeuwen T."/>
            <person name="Hall A.B."/>
            <person name="Jiang X."/>
            <person name="Thorpe C."/>
            <person name="Mueller R.L."/>
            <person name="Sun C."/>
            <person name="Waterhouse R.M."/>
            <person name="Yan G."/>
            <person name="Tu Z.J."/>
            <person name="Fang X."/>
            <person name="James A.A."/>
        </authorList>
    </citation>
    <scope>NUCLEOTIDE SEQUENCE [LARGE SCALE GENOMIC DNA]</scope>
    <source>
        <strain evidence="3">Foshan</strain>
    </source>
</reference>
<dbReference type="RefSeq" id="XP_019542760.3">
    <property type="nucleotide sequence ID" value="XM_019687215.3"/>
</dbReference>
<dbReference type="EnsemblMetazoa" id="AALFPA23_006630.R8659">
    <property type="protein sequence ID" value="AALFPA23_006630.P8659"/>
    <property type="gene ID" value="AALFPA23_006630"/>
</dbReference>
<evidence type="ECO:0000313" key="3">
    <source>
        <dbReference type="Proteomes" id="UP000069940"/>
    </source>
</evidence>
<accession>A0ABM1Y7Y8</accession>
<dbReference type="PROSITE" id="PS50888">
    <property type="entry name" value="BHLH"/>
    <property type="match status" value="1"/>
</dbReference>
<protein>
    <recommendedName>
        <fullName evidence="1">BHLH domain-containing protein</fullName>
    </recommendedName>
</protein>